<dbReference type="Pfam" id="PF01579">
    <property type="entry name" value="DUF19"/>
    <property type="match status" value="1"/>
</dbReference>
<name>A0A6A5GB75_CAERE</name>
<reference evidence="3 4" key="1">
    <citation type="submission" date="2019-12" db="EMBL/GenBank/DDBJ databases">
        <title>Chromosome-level assembly of the Caenorhabditis remanei genome.</title>
        <authorList>
            <person name="Teterina A.A."/>
            <person name="Willis J.H."/>
            <person name="Phillips P.C."/>
        </authorList>
    </citation>
    <scope>NUCLEOTIDE SEQUENCE [LARGE SCALE GENOMIC DNA]</scope>
    <source>
        <strain evidence="3 4">PX506</strain>
        <tissue evidence="3">Whole organism</tissue>
    </source>
</reference>
<organism evidence="3 4">
    <name type="scientific">Caenorhabditis remanei</name>
    <name type="common">Caenorhabditis vulgaris</name>
    <dbReference type="NCBI Taxonomy" id="31234"/>
    <lineage>
        <taxon>Eukaryota</taxon>
        <taxon>Metazoa</taxon>
        <taxon>Ecdysozoa</taxon>
        <taxon>Nematoda</taxon>
        <taxon>Chromadorea</taxon>
        <taxon>Rhabditida</taxon>
        <taxon>Rhabditina</taxon>
        <taxon>Rhabditomorpha</taxon>
        <taxon>Rhabditoidea</taxon>
        <taxon>Rhabditidae</taxon>
        <taxon>Peloderinae</taxon>
        <taxon>Caenorhabditis</taxon>
    </lineage>
</organism>
<dbReference type="KEGG" id="crq:GCK72_018943"/>
<protein>
    <recommendedName>
        <fullName evidence="2">T20D4.11-like domain-containing protein</fullName>
    </recommendedName>
</protein>
<dbReference type="PANTHER" id="PTHR21453">
    <property type="entry name" value="DUF19 DOMAIN-CONTAINING PROTEIN-RELATED-RELATED"/>
    <property type="match status" value="1"/>
</dbReference>
<accession>A0A6A5GB75</accession>
<dbReference type="GeneID" id="9824504"/>
<dbReference type="PANTHER" id="PTHR21453:SF31">
    <property type="entry name" value="DUF19 DOMAIN-CONTAINING PROTEIN"/>
    <property type="match status" value="1"/>
</dbReference>
<dbReference type="Proteomes" id="UP000483820">
    <property type="component" value="Chromosome V"/>
</dbReference>
<feature type="chain" id="PRO_5025660384" description="T20D4.11-like domain-containing protein" evidence="1">
    <location>
        <begin position="18"/>
        <end position="252"/>
    </location>
</feature>
<dbReference type="RefSeq" id="XP_053581725.1">
    <property type="nucleotide sequence ID" value="XM_053732812.1"/>
</dbReference>
<dbReference type="AlphaFoldDB" id="A0A6A5GB75"/>
<evidence type="ECO:0000259" key="2">
    <source>
        <dbReference type="Pfam" id="PF01579"/>
    </source>
</evidence>
<comment type="caution">
    <text evidence="3">The sequence shown here is derived from an EMBL/GenBank/DDBJ whole genome shotgun (WGS) entry which is preliminary data.</text>
</comment>
<feature type="domain" description="T20D4.11-like" evidence="2">
    <location>
        <begin position="88"/>
        <end position="247"/>
    </location>
</feature>
<dbReference type="CTD" id="9824504"/>
<evidence type="ECO:0000313" key="3">
    <source>
        <dbReference type="EMBL" id="KAF1752388.1"/>
    </source>
</evidence>
<keyword evidence="1" id="KW-0732">Signal</keyword>
<sequence length="252" mass="28680">MTKRFFHFLFILYAILGVSVIAEKADEKCAAADEVDVSSCKLLAQRYVENVKQLSESDLKDKRIGYGANVPVTTEPSDIVTAGTSKNCTPLTGFRIISCFFRLGDYMRKLYFLDLKKKSSLKEFHKSCNSLHECISSMTCGKKDKEDMDMANKIGSYCSGLHYVFNNFEPCVSKFELEKSESKCFSTWSPFLAKTNNGTETTEENICSNFFGDDNCMKDEVTKVCSENEWKRLRNHFIKITPEVKDCGFEDL</sequence>
<dbReference type="InterPro" id="IPR002542">
    <property type="entry name" value="T20D4.11-like_dom"/>
</dbReference>
<feature type="signal peptide" evidence="1">
    <location>
        <begin position="1"/>
        <end position="17"/>
    </location>
</feature>
<dbReference type="EMBL" id="WUAV01000005">
    <property type="protein sequence ID" value="KAF1752388.1"/>
    <property type="molecule type" value="Genomic_DNA"/>
</dbReference>
<proteinExistence type="predicted"/>
<evidence type="ECO:0000313" key="4">
    <source>
        <dbReference type="Proteomes" id="UP000483820"/>
    </source>
</evidence>
<evidence type="ECO:0000256" key="1">
    <source>
        <dbReference type="SAM" id="SignalP"/>
    </source>
</evidence>
<gene>
    <name evidence="3" type="ORF">GCK72_018943</name>
</gene>